<dbReference type="Pfam" id="PF02195">
    <property type="entry name" value="ParB_N"/>
    <property type="match status" value="1"/>
</dbReference>
<dbReference type="Gene3D" id="1.10.10.2830">
    <property type="match status" value="1"/>
</dbReference>
<evidence type="ECO:0000259" key="2">
    <source>
        <dbReference type="SMART" id="SM00470"/>
    </source>
</evidence>
<comment type="caution">
    <text evidence="3">The sequence shown here is derived from an EMBL/GenBank/DDBJ whole genome shotgun (WGS) entry which is preliminary data.</text>
</comment>
<dbReference type="GO" id="GO:0005694">
    <property type="term" value="C:chromosome"/>
    <property type="evidence" value="ECO:0007669"/>
    <property type="project" value="TreeGrafter"/>
</dbReference>
<dbReference type="InterPro" id="IPR004437">
    <property type="entry name" value="ParB/RepB/Spo0J"/>
</dbReference>
<keyword evidence="4" id="KW-1185">Reference proteome</keyword>
<sequence>MPETQTVAEVVEIPVQNVHPNPNNPRDEIPGEDESIAQLAGEIETMGQLIPCLVYPRAGEPGEYELWDGYRRRLAVLHAGLPALRCIVVEESKRADLEQLEVMLSTGRNHRQLSALEEAKGFQQMLALGLNESTIGKKFKQPKRIITAKAKVLEQPESVQAQYNAGQLDIDALIKLQRLAETRPEIAERVNDTVERFPHWARDVDRLIAQHKVAAAQETKGAELEALGAKTGHEVRSGSPEFYGFEPVPQPEDGDHLTAEQHVTAGHQFAIEAPSDVDGEAEVRWYRKAKKASSSKPEMSEDELTQQTLFRRLNQQLPVSADTRHRHMISKITEAKALDAATDKAMLMELVDQNVIRPQNEQLLADVTGIPMPVQDAGTGDYDPQLWSRKQEWFEKIRAKLATWSWGSLVRLWIYSQHRPEDKKLAKAQAWDPKNIDNRVQWMNRIQTDFGYRFDEHETEVVRHFQTKRSDLIQGNPKRYRVKVQH</sequence>
<dbReference type="RefSeq" id="WP_058889028.1">
    <property type="nucleotide sequence ID" value="NZ_LQBM01000004.1"/>
</dbReference>
<dbReference type="NCBIfam" id="TIGR00180">
    <property type="entry name" value="parB_part"/>
    <property type="match status" value="1"/>
</dbReference>
<reference evidence="4" key="1">
    <citation type="submission" date="2015-12" db="EMBL/GenBank/DDBJ databases">
        <authorList>
            <person name="Nair G.R."/>
            <person name="Kaur G."/>
            <person name="Mayilraj S."/>
        </authorList>
    </citation>
    <scope>NUCLEOTIDE SEQUENCE [LARGE SCALE GENOMIC DNA]</scope>
    <source>
        <strain evidence="4">CD08_7</strain>
    </source>
</reference>
<organism evidence="3 4">
    <name type="scientific">Nesterenkonia jeotgali</name>
    <dbReference type="NCBI Taxonomy" id="317018"/>
    <lineage>
        <taxon>Bacteria</taxon>
        <taxon>Bacillati</taxon>
        <taxon>Actinomycetota</taxon>
        <taxon>Actinomycetes</taxon>
        <taxon>Micrococcales</taxon>
        <taxon>Micrococcaceae</taxon>
        <taxon>Nesterenkonia</taxon>
    </lineage>
</organism>
<dbReference type="InterPro" id="IPR003115">
    <property type="entry name" value="ParB_N"/>
</dbReference>
<dbReference type="GO" id="GO:0045881">
    <property type="term" value="P:positive regulation of sporulation resulting in formation of a cellular spore"/>
    <property type="evidence" value="ECO:0007669"/>
    <property type="project" value="TreeGrafter"/>
</dbReference>
<dbReference type="Proteomes" id="UP000054023">
    <property type="component" value="Unassembled WGS sequence"/>
</dbReference>
<dbReference type="EMBL" id="LQBM01000004">
    <property type="protein sequence ID" value="KUG57794.1"/>
    <property type="molecule type" value="Genomic_DNA"/>
</dbReference>
<dbReference type="Gene3D" id="3.90.1530.10">
    <property type="entry name" value="Conserved hypothetical protein from pyrococcus furiosus pfu- 392566-001, ParB domain"/>
    <property type="match status" value="1"/>
</dbReference>
<dbReference type="SUPFAM" id="SSF110849">
    <property type="entry name" value="ParB/Sulfiredoxin"/>
    <property type="match status" value="1"/>
</dbReference>
<comment type="similarity">
    <text evidence="1">Belongs to the ParB family.</text>
</comment>
<dbReference type="GO" id="GO:0007059">
    <property type="term" value="P:chromosome segregation"/>
    <property type="evidence" value="ECO:0007669"/>
    <property type="project" value="TreeGrafter"/>
</dbReference>
<protein>
    <recommendedName>
        <fullName evidence="2">ParB-like N-terminal domain-containing protein</fullName>
    </recommendedName>
</protein>
<dbReference type="SUPFAM" id="SSF109709">
    <property type="entry name" value="KorB DNA-binding domain-like"/>
    <property type="match status" value="1"/>
</dbReference>
<dbReference type="GO" id="GO:0003677">
    <property type="term" value="F:DNA binding"/>
    <property type="evidence" value="ECO:0007669"/>
    <property type="project" value="InterPro"/>
</dbReference>
<feature type="domain" description="ParB-like N-terminal" evidence="2">
    <location>
        <begin position="11"/>
        <end position="103"/>
    </location>
</feature>
<evidence type="ECO:0000313" key="4">
    <source>
        <dbReference type="Proteomes" id="UP000054023"/>
    </source>
</evidence>
<dbReference type="InterPro" id="IPR050336">
    <property type="entry name" value="Chromosome_partition/occlusion"/>
</dbReference>
<accession>A0A0W8ICZ7</accession>
<gene>
    <name evidence="3" type="ORF">AVL63_04525</name>
</gene>
<evidence type="ECO:0000256" key="1">
    <source>
        <dbReference type="ARBA" id="ARBA00006295"/>
    </source>
</evidence>
<dbReference type="AlphaFoldDB" id="A0A0W8ICZ7"/>
<dbReference type="PANTHER" id="PTHR33375:SF1">
    <property type="entry name" value="CHROMOSOME-PARTITIONING PROTEIN PARB-RELATED"/>
    <property type="match status" value="1"/>
</dbReference>
<dbReference type="STRING" id="317018.AVL63_04525"/>
<proteinExistence type="inferred from homology"/>
<name>A0A0W8ICZ7_9MICC</name>
<evidence type="ECO:0000313" key="3">
    <source>
        <dbReference type="EMBL" id="KUG57794.1"/>
    </source>
</evidence>
<dbReference type="SMART" id="SM00470">
    <property type="entry name" value="ParB"/>
    <property type="match status" value="1"/>
</dbReference>
<dbReference type="InterPro" id="IPR036086">
    <property type="entry name" value="ParB/Sulfiredoxin_sf"/>
</dbReference>
<dbReference type="PANTHER" id="PTHR33375">
    <property type="entry name" value="CHROMOSOME-PARTITIONING PROTEIN PARB-RELATED"/>
    <property type="match status" value="1"/>
</dbReference>